<feature type="non-terminal residue" evidence="1">
    <location>
        <position position="1"/>
    </location>
</feature>
<comment type="caution">
    <text evidence="1">The sequence shown here is derived from an EMBL/GenBank/DDBJ whole genome shotgun (WGS) entry which is preliminary data.</text>
</comment>
<protein>
    <submittedName>
        <fullName evidence="1">Uncharacterized protein</fullName>
    </submittedName>
</protein>
<accession>X0ZNW6</accession>
<evidence type="ECO:0000313" key="1">
    <source>
        <dbReference type="EMBL" id="GAG49891.1"/>
    </source>
</evidence>
<gene>
    <name evidence="1" type="ORF">S01H1_80759</name>
</gene>
<dbReference type="EMBL" id="BARS01054567">
    <property type="protein sequence ID" value="GAG49891.1"/>
    <property type="molecule type" value="Genomic_DNA"/>
</dbReference>
<name>X0ZNW6_9ZZZZ</name>
<proteinExistence type="predicted"/>
<dbReference type="AlphaFoldDB" id="X0ZNW6"/>
<sequence>VTMTMAEIGILLEWPPVTVTYQVALVGSPVARVDPPVSVEIPFEPRFIRRAKDESAH</sequence>
<reference evidence="1" key="1">
    <citation type="journal article" date="2014" name="Front. Microbiol.">
        <title>High frequency of phylogenetically diverse reductive dehalogenase-homologous genes in deep subseafloor sedimentary metagenomes.</title>
        <authorList>
            <person name="Kawai M."/>
            <person name="Futagami T."/>
            <person name="Toyoda A."/>
            <person name="Takaki Y."/>
            <person name="Nishi S."/>
            <person name="Hori S."/>
            <person name="Arai W."/>
            <person name="Tsubouchi T."/>
            <person name="Morono Y."/>
            <person name="Uchiyama I."/>
            <person name="Ito T."/>
            <person name="Fujiyama A."/>
            <person name="Inagaki F."/>
            <person name="Takami H."/>
        </authorList>
    </citation>
    <scope>NUCLEOTIDE SEQUENCE</scope>
    <source>
        <strain evidence="1">Expedition CK06-06</strain>
    </source>
</reference>
<organism evidence="1">
    <name type="scientific">marine sediment metagenome</name>
    <dbReference type="NCBI Taxonomy" id="412755"/>
    <lineage>
        <taxon>unclassified sequences</taxon>
        <taxon>metagenomes</taxon>
        <taxon>ecological metagenomes</taxon>
    </lineage>
</organism>